<proteinExistence type="predicted"/>
<accession>T1BM56</accession>
<dbReference type="SUPFAM" id="SSF89447">
    <property type="entry name" value="AbrB/MazE/MraZ-like"/>
    <property type="match status" value="1"/>
</dbReference>
<dbReference type="EMBL" id="AUZY01001732">
    <property type="protein sequence ID" value="EQD74061.1"/>
    <property type="molecule type" value="Genomic_DNA"/>
</dbReference>
<gene>
    <name evidence="2" type="ORF">B1B_02889</name>
</gene>
<sequence>MLHYIACKSQPEDVAMTTLTVTARGQVTFRKDVLQHLGIKPGEKIELDLLPDGRAALKAARPAGSMAGFVGLLAGRTAKVASIDEINEATAMGWAGRK</sequence>
<feature type="domain" description="SpoVT-AbrB" evidence="1">
    <location>
        <begin position="19"/>
        <end position="65"/>
    </location>
</feature>
<name>T1BM56_9ZZZZ</name>
<dbReference type="AlphaFoldDB" id="T1BM56"/>
<dbReference type="InterPro" id="IPR037914">
    <property type="entry name" value="SpoVT-AbrB_sf"/>
</dbReference>
<reference evidence="2" key="1">
    <citation type="submission" date="2013-08" db="EMBL/GenBank/DDBJ databases">
        <authorList>
            <person name="Mendez C."/>
            <person name="Richter M."/>
            <person name="Ferrer M."/>
            <person name="Sanchez J."/>
        </authorList>
    </citation>
    <scope>NUCLEOTIDE SEQUENCE</scope>
</reference>
<dbReference type="InterPro" id="IPR007159">
    <property type="entry name" value="SpoVT-AbrB_dom"/>
</dbReference>
<reference evidence="2" key="2">
    <citation type="journal article" date="2014" name="ISME J.">
        <title>Microbial stratification in low pH oxic and suboxic macroscopic growths along an acid mine drainage.</title>
        <authorList>
            <person name="Mendez-Garcia C."/>
            <person name="Mesa V."/>
            <person name="Sprenger R.R."/>
            <person name="Richter M."/>
            <person name="Diez M.S."/>
            <person name="Solano J."/>
            <person name="Bargiela R."/>
            <person name="Golyshina O.V."/>
            <person name="Manteca A."/>
            <person name="Ramos J.L."/>
            <person name="Gallego J.R."/>
            <person name="Llorente I."/>
            <person name="Martins Dos Santos V.A."/>
            <person name="Jensen O.N."/>
            <person name="Pelaez A.I."/>
            <person name="Sanchez J."/>
            <person name="Ferrer M."/>
        </authorList>
    </citation>
    <scope>NUCLEOTIDE SEQUENCE</scope>
</reference>
<comment type="caution">
    <text evidence="2">The sequence shown here is derived from an EMBL/GenBank/DDBJ whole genome shotgun (WGS) entry which is preliminary data.</text>
</comment>
<protein>
    <submittedName>
        <fullName evidence="2">Transcriptional regulator, AbrB</fullName>
    </submittedName>
</protein>
<evidence type="ECO:0000259" key="1">
    <source>
        <dbReference type="SMART" id="SM00966"/>
    </source>
</evidence>
<organism evidence="2">
    <name type="scientific">mine drainage metagenome</name>
    <dbReference type="NCBI Taxonomy" id="410659"/>
    <lineage>
        <taxon>unclassified sequences</taxon>
        <taxon>metagenomes</taxon>
        <taxon>ecological metagenomes</taxon>
    </lineage>
</organism>
<dbReference type="SMART" id="SM00966">
    <property type="entry name" value="SpoVT_AbrB"/>
    <property type="match status" value="1"/>
</dbReference>
<dbReference type="Gene3D" id="2.10.260.10">
    <property type="match status" value="1"/>
</dbReference>
<evidence type="ECO:0000313" key="2">
    <source>
        <dbReference type="EMBL" id="EQD74061.1"/>
    </source>
</evidence>
<dbReference type="GO" id="GO:0003677">
    <property type="term" value="F:DNA binding"/>
    <property type="evidence" value="ECO:0007669"/>
    <property type="project" value="InterPro"/>
</dbReference>